<evidence type="ECO:0000256" key="2">
    <source>
        <dbReference type="ARBA" id="ARBA00007599"/>
    </source>
</evidence>
<evidence type="ECO:0000256" key="6">
    <source>
        <dbReference type="ARBA" id="ARBA00022723"/>
    </source>
</evidence>
<keyword evidence="9" id="KW-0460">Magnesium</keyword>
<sequence>MRLTFAHADLPRVARQLWETYPRQRLFALSGEMGAGKTTLIKELCAAKGVEDATASPTFSIINEYRYANGNGDENIIYHLDLYRLKSLEEAVEAGVEDCLYHPSAICFVEWPELVAPLLPEDTLHIFLSVTPDHQRKLLAGHVGPGHFRAPSLQ</sequence>
<dbReference type="InterPro" id="IPR003442">
    <property type="entry name" value="T6A_TsaE"/>
</dbReference>
<dbReference type="Gene3D" id="3.40.50.300">
    <property type="entry name" value="P-loop containing nucleotide triphosphate hydrolases"/>
    <property type="match status" value="1"/>
</dbReference>
<comment type="subcellular location">
    <subcellularLocation>
        <location evidence="1">Cytoplasm</location>
    </subcellularLocation>
</comment>
<proteinExistence type="inferred from homology"/>
<protein>
    <recommendedName>
        <fullName evidence="3">tRNA threonylcarbamoyladenosine biosynthesis protein TsaE</fullName>
    </recommendedName>
    <alternativeName>
        <fullName evidence="10">t(6)A37 threonylcarbamoyladenosine biosynthesis protein TsaE</fullName>
    </alternativeName>
</protein>
<keyword evidence="5" id="KW-0819">tRNA processing</keyword>
<dbReference type="Pfam" id="PF02367">
    <property type="entry name" value="TsaE"/>
    <property type="match status" value="1"/>
</dbReference>
<dbReference type="InterPro" id="IPR027417">
    <property type="entry name" value="P-loop_NTPase"/>
</dbReference>
<dbReference type="EMBL" id="CP029600">
    <property type="protein sequence ID" value="AWO01946.1"/>
    <property type="molecule type" value="Genomic_DNA"/>
</dbReference>
<evidence type="ECO:0000313" key="11">
    <source>
        <dbReference type="EMBL" id="AWO01946.1"/>
    </source>
</evidence>
<evidence type="ECO:0000256" key="5">
    <source>
        <dbReference type="ARBA" id="ARBA00022694"/>
    </source>
</evidence>
<evidence type="ECO:0000256" key="10">
    <source>
        <dbReference type="ARBA" id="ARBA00032441"/>
    </source>
</evidence>
<dbReference type="Proteomes" id="UP000246099">
    <property type="component" value="Chromosome"/>
</dbReference>
<keyword evidence="7" id="KW-0547">Nucleotide-binding</keyword>
<evidence type="ECO:0000256" key="7">
    <source>
        <dbReference type="ARBA" id="ARBA00022741"/>
    </source>
</evidence>
<reference evidence="11 12" key="1">
    <citation type="submission" date="2018-05" db="EMBL/GenBank/DDBJ databases">
        <title>Chitinophaga sp. nov., isolated from rhizosphere soil of Alhagi.</title>
        <authorList>
            <person name="Liu Y."/>
        </authorList>
    </citation>
    <scope>NUCLEOTIDE SEQUENCE [LARGE SCALE GENOMIC DNA]</scope>
    <source>
        <strain evidence="11 12">T22</strain>
    </source>
</reference>
<evidence type="ECO:0000256" key="3">
    <source>
        <dbReference type="ARBA" id="ARBA00019010"/>
    </source>
</evidence>
<gene>
    <name evidence="11" type="ORF">DLD77_09675</name>
</gene>
<keyword evidence="6" id="KW-0479">Metal-binding</keyword>
<evidence type="ECO:0000256" key="8">
    <source>
        <dbReference type="ARBA" id="ARBA00022840"/>
    </source>
</evidence>
<evidence type="ECO:0000313" key="12">
    <source>
        <dbReference type="Proteomes" id="UP000246099"/>
    </source>
</evidence>
<comment type="similarity">
    <text evidence="2">Belongs to the TsaE family.</text>
</comment>
<dbReference type="RefSeq" id="WP_119078154.1">
    <property type="nucleotide sequence ID" value="NZ_CP029600.1"/>
</dbReference>
<keyword evidence="12" id="KW-1185">Reference proteome</keyword>
<dbReference type="NCBIfam" id="TIGR00150">
    <property type="entry name" value="T6A_YjeE"/>
    <property type="match status" value="1"/>
</dbReference>
<evidence type="ECO:0000256" key="9">
    <source>
        <dbReference type="ARBA" id="ARBA00022842"/>
    </source>
</evidence>
<dbReference type="PANTHER" id="PTHR33540:SF2">
    <property type="entry name" value="TRNA THREONYLCARBAMOYLADENOSINE BIOSYNTHESIS PROTEIN TSAE"/>
    <property type="match status" value="1"/>
</dbReference>
<dbReference type="SUPFAM" id="SSF52540">
    <property type="entry name" value="P-loop containing nucleoside triphosphate hydrolases"/>
    <property type="match status" value="1"/>
</dbReference>
<evidence type="ECO:0000256" key="1">
    <source>
        <dbReference type="ARBA" id="ARBA00004496"/>
    </source>
</evidence>
<accession>A0ABM6WDF6</accession>
<dbReference type="PANTHER" id="PTHR33540">
    <property type="entry name" value="TRNA THREONYLCARBAMOYLADENOSINE BIOSYNTHESIS PROTEIN TSAE"/>
    <property type="match status" value="1"/>
</dbReference>
<organism evidence="11 12">
    <name type="scientific">Chitinophaga alhagiae</name>
    <dbReference type="NCBI Taxonomy" id="2203219"/>
    <lineage>
        <taxon>Bacteria</taxon>
        <taxon>Pseudomonadati</taxon>
        <taxon>Bacteroidota</taxon>
        <taxon>Chitinophagia</taxon>
        <taxon>Chitinophagales</taxon>
        <taxon>Chitinophagaceae</taxon>
        <taxon>Chitinophaga</taxon>
    </lineage>
</organism>
<name>A0ABM6WDF6_9BACT</name>
<keyword evidence="4" id="KW-0963">Cytoplasm</keyword>
<keyword evidence="8" id="KW-0067">ATP-binding</keyword>
<evidence type="ECO:0000256" key="4">
    <source>
        <dbReference type="ARBA" id="ARBA00022490"/>
    </source>
</evidence>